<dbReference type="EMBL" id="BGZK01000001">
    <property type="protein sequence ID" value="GBO98627.1"/>
    <property type="molecule type" value="Genomic_DNA"/>
</dbReference>
<dbReference type="AlphaFoldDB" id="A0A4C1SBS4"/>
<dbReference type="PANTHER" id="PTHR10788">
    <property type="entry name" value="TREHALOSE-6-PHOSPHATE SYNTHASE"/>
    <property type="match status" value="1"/>
</dbReference>
<dbReference type="GO" id="GO:0004805">
    <property type="term" value="F:trehalose-phosphatase activity"/>
    <property type="evidence" value="ECO:0007669"/>
    <property type="project" value="TreeGrafter"/>
</dbReference>
<evidence type="ECO:0000256" key="1">
    <source>
        <dbReference type="ARBA" id="ARBA00005409"/>
    </source>
</evidence>
<dbReference type="InterPro" id="IPR001830">
    <property type="entry name" value="Glyco_trans_20"/>
</dbReference>
<dbReference type="InterPro" id="IPR023214">
    <property type="entry name" value="HAD_sf"/>
</dbReference>
<gene>
    <name evidence="4" type="ORF">EVAR_170_1</name>
</gene>
<name>A0A4C1SBS4_EUMVA</name>
<comment type="similarity">
    <text evidence="1">In the N-terminal section; belongs to the glycosyltransferase 20 family.</text>
</comment>
<dbReference type="CDD" id="cd03788">
    <property type="entry name" value="GT20_TPS"/>
    <property type="match status" value="1"/>
</dbReference>
<dbReference type="InterPro" id="IPR006379">
    <property type="entry name" value="HAD-SF_hydro_IIB"/>
</dbReference>
<dbReference type="InterPro" id="IPR036412">
    <property type="entry name" value="HAD-like_sf"/>
</dbReference>
<protein>
    <recommendedName>
        <fullName evidence="6">Alpha,alpha-trehalose-phosphate synthase</fullName>
    </recommendedName>
</protein>
<comment type="similarity">
    <text evidence="2">In the C-terminal section; belongs to the trehalose phosphatase family.</text>
</comment>
<evidence type="ECO:0000256" key="2">
    <source>
        <dbReference type="ARBA" id="ARBA00006330"/>
    </source>
</evidence>
<dbReference type="GO" id="GO:0005992">
    <property type="term" value="P:trehalose biosynthetic process"/>
    <property type="evidence" value="ECO:0007669"/>
    <property type="project" value="InterPro"/>
</dbReference>
<dbReference type="FunFam" id="3.40.50.1000:FF:000324">
    <property type="entry name" value="Putative Alpha,alpha-trehalose-phosphate synthase"/>
    <property type="match status" value="1"/>
</dbReference>
<dbReference type="Proteomes" id="UP000299102">
    <property type="component" value="Unassembled WGS sequence"/>
</dbReference>
<dbReference type="PANTHER" id="PTHR10788:SF106">
    <property type="entry name" value="BCDNA.GH08860"/>
    <property type="match status" value="1"/>
</dbReference>
<evidence type="ECO:0000256" key="3">
    <source>
        <dbReference type="SAM" id="MobiDB-lite"/>
    </source>
</evidence>
<dbReference type="Gene3D" id="3.40.50.1000">
    <property type="entry name" value="HAD superfamily/HAD-like"/>
    <property type="match status" value="1"/>
</dbReference>
<reference evidence="4 5" key="1">
    <citation type="journal article" date="2019" name="Commun. Biol.">
        <title>The bagworm genome reveals a unique fibroin gene that provides high tensile strength.</title>
        <authorList>
            <person name="Kono N."/>
            <person name="Nakamura H."/>
            <person name="Ohtoshi R."/>
            <person name="Tomita M."/>
            <person name="Numata K."/>
            <person name="Arakawa K."/>
        </authorList>
    </citation>
    <scope>NUCLEOTIDE SEQUENCE [LARGE SCALE GENOMIC DNA]</scope>
</reference>
<dbReference type="FunFam" id="3.40.50.2000:FF:000150">
    <property type="entry name" value="Trehalose-6-phosphate synthase"/>
    <property type="match status" value="1"/>
</dbReference>
<organism evidence="4 5">
    <name type="scientific">Eumeta variegata</name>
    <name type="common">Bagworm moth</name>
    <name type="synonym">Eumeta japonica</name>
    <dbReference type="NCBI Taxonomy" id="151549"/>
    <lineage>
        <taxon>Eukaryota</taxon>
        <taxon>Metazoa</taxon>
        <taxon>Ecdysozoa</taxon>
        <taxon>Arthropoda</taxon>
        <taxon>Hexapoda</taxon>
        <taxon>Insecta</taxon>
        <taxon>Pterygota</taxon>
        <taxon>Neoptera</taxon>
        <taxon>Endopterygota</taxon>
        <taxon>Lepidoptera</taxon>
        <taxon>Glossata</taxon>
        <taxon>Ditrysia</taxon>
        <taxon>Tineoidea</taxon>
        <taxon>Psychidae</taxon>
        <taxon>Oiketicinae</taxon>
        <taxon>Eumeta</taxon>
    </lineage>
</organism>
<dbReference type="NCBIfam" id="TIGR01484">
    <property type="entry name" value="HAD-SF-IIB"/>
    <property type="match status" value="1"/>
</dbReference>
<dbReference type="NCBIfam" id="TIGR00685">
    <property type="entry name" value="T6PP"/>
    <property type="match status" value="1"/>
</dbReference>
<dbReference type="SUPFAM" id="SSF56784">
    <property type="entry name" value="HAD-like"/>
    <property type="match status" value="1"/>
</dbReference>
<dbReference type="InterPro" id="IPR003337">
    <property type="entry name" value="Trehalose_PPase"/>
</dbReference>
<sequence>MWFFVDLTRCGVKTTGLKIRPRIPSQLRNPADGDEGGMTMSSLTFHDGTNAPVCPALLSVGTLAKNKAHDSPTAETDCCRSTAAPPAAAAAHVPRATTSLSFVKPKYEGAFSYIHNKKHQIAANKDHIRGVPYNLIIKCTANRYGERRAGRRVLARRHAANLCPGQMTPSILHRTRAFQCIILKNLFSHLPSIVTYIVIDVNVVESIITSMTAHLQSDLDRETQRSRTIAGAQLSYFAWILENFQFEVLTEYLILSKIVPIRAEPKLFDSYYNGCCNGTFWPLFHSMPDRATFIADHWRAYIKINQEFADKAVHALHLLKADKEKNGNSPPIVWVHDYHLMLAANWIRQKAEELEIKCKLAFFLHIPFPPWDIFRLLPWSDEVLQGILGCDMVGFHITDYCLNFIDCCQRNLGCRVDRKNLLVELGGRTICVRPLPIGVPFDRFVQLAQNAKPVLSTAQKVILGVDRLDYTKGLVHRLKAFERLLEKYPEHIEKVLLLQISVPSRTDVKEYQDLKEEMDQYIYGCVGQDELAAFYRDSAVALVTPLRDGMNLVAKEFVACQINNPPGVLIVSPFAGAGEMMHEALICNPYELDDAAEVIHRALIMPEDERTVRMNHLRRREQLNDVDSWMKSFLKAMDSLEEEADDIGATSMQPVTIDDFDEYLSKYIGYTQKLALLLDYDGTLAPIAPHPDLATLPLETKHTLQRLSNMADVYIAIISGRNVDNVKNMVGIEGITYAGNHGLEILHPDGSKFVHPMPMELQDKVVELLKSLQEQVCHDGAWVENKGALLTFHFRETPLAKRAALADTARKLIKAAGFTPAPAHCAIEARPPVEWNKGRACLYILRTAFGLDWSERIRIIYAGDDATDEDAMMALKGMAATFRIASSHITKTSAERRLPSTDSVLAMLKWVERHFSKRKLCSKRNSLTYKTARKAKDTIQTHMSYLPTKTSPKTTPPRTPEKSSSGTDSS</sequence>
<dbReference type="SUPFAM" id="SSF53756">
    <property type="entry name" value="UDP-Glycosyltransferase/glycogen phosphorylase"/>
    <property type="match status" value="1"/>
</dbReference>
<dbReference type="Pfam" id="PF00982">
    <property type="entry name" value="Glyco_transf_20"/>
    <property type="match status" value="1"/>
</dbReference>
<feature type="region of interest" description="Disordered" evidence="3">
    <location>
        <begin position="940"/>
        <end position="970"/>
    </location>
</feature>
<evidence type="ECO:0000313" key="5">
    <source>
        <dbReference type="Proteomes" id="UP000299102"/>
    </source>
</evidence>
<evidence type="ECO:0008006" key="6">
    <source>
        <dbReference type="Google" id="ProtNLM"/>
    </source>
</evidence>
<evidence type="ECO:0000313" key="4">
    <source>
        <dbReference type="EMBL" id="GBO98627.1"/>
    </source>
</evidence>
<dbReference type="OrthoDB" id="755951at2759"/>
<proteinExistence type="inferred from homology"/>
<dbReference type="Pfam" id="PF02358">
    <property type="entry name" value="Trehalose_PPase"/>
    <property type="match status" value="1"/>
</dbReference>
<dbReference type="Gene3D" id="3.30.70.1020">
    <property type="entry name" value="Trehalose-6-phosphate phosphatase related protein, domain 2"/>
    <property type="match status" value="1"/>
</dbReference>
<dbReference type="CDD" id="cd01627">
    <property type="entry name" value="HAD_TPP"/>
    <property type="match status" value="1"/>
</dbReference>
<dbReference type="GO" id="GO:0005829">
    <property type="term" value="C:cytosol"/>
    <property type="evidence" value="ECO:0007669"/>
    <property type="project" value="TreeGrafter"/>
</dbReference>
<comment type="caution">
    <text evidence="4">The sequence shown here is derived from an EMBL/GenBank/DDBJ whole genome shotgun (WGS) entry which is preliminary data.</text>
</comment>
<dbReference type="STRING" id="151549.A0A4C1SBS4"/>
<accession>A0A4C1SBS4</accession>
<dbReference type="GO" id="GO:0003825">
    <property type="term" value="F:alpha,alpha-trehalose-phosphate synthase (UDP-forming) activity"/>
    <property type="evidence" value="ECO:0007669"/>
    <property type="project" value="TreeGrafter"/>
</dbReference>
<keyword evidence="5" id="KW-1185">Reference proteome</keyword>
<dbReference type="FunFam" id="3.40.50.2000:FF:000113">
    <property type="entry name" value="Alpha,alpha-trehalose-phosphate synthase"/>
    <property type="match status" value="1"/>
</dbReference>
<dbReference type="Gene3D" id="3.40.50.2000">
    <property type="entry name" value="Glycogen Phosphorylase B"/>
    <property type="match status" value="2"/>
</dbReference>